<evidence type="ECO:0000259" key="3">
    <source>
        <dbReference type="Pfam" id="PF04235"/>
    </source>
</evidence>
<comment type="caution">
    <text evidence="4">The sequence shown here is derived from an EMBL/GenBank/DDBJ whole genome shotgun (WGS) entry which is preliminary data.</text>
</comment>
<accession>A0ABX0QCT5</accession>
<dbReference type="InterPro" id="IPR007349">
    <property type="entry name" value="DUF418"/>
</dbReference>
<gene>
    <name evidence="4" type="ORF">F7231_02505</name>
</gene>
<feature type="domain" description="DUF418" evidence="3">
    <location>
        <begin position="284"/>
        <end position="449"/>
    </location>
</feature>
<keyword evidence="5" id="KW-1185">Reference proteome</keyword>
<evidence type="ECO:0000313" key="5">
    <source>
        <dbReference type="Proteomes" id="UP000606008"/>
    </source>
</evidence>
<reference evidence="4" key="1">
    <citation type="submission" date="2024-05" db="EMBL/GenBank/DDBJ databases">
        <authorList>
            <person name="Jung D.-H."/>
        </authorList>
    </citation>
    <scope>NUCLEOTIDE SEQUENCE</scope>
    <source>
        <strain evidence="4">JA-25</strain>
    </source>
</reference>
<dbReference type="Proteomes" id="UP000606008">
    <property type="component" value="Unassembled WGS sequence"/>
</dbReference>
<organism evidence="4 5">
    <name type="scientific">Fibrivirga algicola</name>
    <dbReference type="NCBI Taxonomy" id="2950420"/>
    <lineage>
        <taxon>Bacteria</taxon>
        <taxon>Pseudomonadati</taxon>
        <taxon>Bacteroidota</taxon>
        <taxon>Cytophagia</taxon>
        <taxon>Cytophagales</taxon>
        <taxon>Spirosomataceae</taxon>
        <taxon>Fibrivirga</taxon>
    </lineage>
</organism>
<keyword evidence="2" id="KW-0472">Membrane</keyword>
<keyword evidence="2" id="KW-1133">Transmembrane helix</keyword>
<feature type="transmembrane region" description="Helical" evidence="2">
    <location>
        <begin position="378"/>
        <end position="400"/>
    </location>
</feature>
<dbReference type="EMBL" id="WAEL01000001">
    <property type="protein sequence ID" value="NID09030.1"/>
    <property type="molecule type" value="Genomic_DNA"/>
</dbReference>
<feature type="transmembrane region" description="Helical" evidence="2">
    <location>
        <begin position="299"/>
        <end position="318"/>
    </location>
</feature>
<evidence type="ECO:0000313" key="4">
    <source>
        <dbReference type="EMBL" id="NID09030.1"/>
    </source>
</evidence>
<protein>
    <submittedName>
        <fullName evidence="4">DUF418 domain-containing protein</fullName>
    </submittedName>
</protein>
<keyword evidence="2" id="KW-0812">Transmembrane</keyword>
<feature type="transmembrane region" description="Helical" evidence="2">
    <location>
        <begin position="119"/>
        <end position="138"/>
    </location>
</feature>
<evidence type="ECO:0000256" key="2">
    <source>
        <dbReference type="SAM" id="Phobius"/>
    </source>
</evidence>
<dbReference type="Pfam" id="PF04235">
    <property type="entry name" value="DUF418"/>
    <property type="match status" value="1"/>
</dbReference>
<dbReference type="PANTHER" id="PTHR30590:SF2">
    <property type="entry name" value="INNER MEMBRANE PROTEIN"/>
    <property type="match status" value="1"/>
</dbReference>
<dbReference type="PANTHER" id="PTHR30590">
    <property type="entry name" value="INNER MEMBRANE PROTEIN"/>
    <property type="match status" value="1"/>
</dbReference>
<feature type="transmembrane region" description="Helical" evidence="2">
    <location>
        <begin position="412"/>
        <end position="432"/>
    </location>
</feature>
<feature type="region of interest" description="Disordered" evidence="1">
    <location>
        <begin position="1"/>
        <end position="27"/>
    </location>
</feature>
<proteinExistence type="predicted"/>
<feature type="transmembrane region" description="Helical" evidence="2">
    <location>
        <begin position="349"/>
        <end position="366"/>
    </location>
</feature>
<sequence>MENQLTITAEPNANTVQPTDQLQHAGQPDIGRETTTARVLWGVAVLGLLPITMRLSGLTQAQIYQVWRGPHGGNYQLLKWTHLLVDNAMPALVFLLFGAGILPFLTRPKATAGFAVPELYIRGNLWLLALGIFNAYVFLSPNDLLFHIGIVAVFLFPLQRLSGRGFLIAALLTGLFFSGKGYWNYSDMREKYTKYERVAALEKKNKKAKLTDEQKDDKSAWEGTVKGMAYDQEKDKTAIATTRSESYGETWNFLVPRFQNQQAWQFYQRKIWEITSLMLLGMALFRWGFFTNRLTTGQYLAVAVGGLLVSQVLAWVSIPSYESAIVDYAKFISSGTLPLYELLPPLERAFAAVGWAGAIMCLYQIGTNGLFSRALGAVGQLALTNFLMQSLLLSFFFYGYGMSYFGSIRLQYLYVVVAEIWLFQLVFSVVWLRNFSSGPAEWLWKSLTYNRKEPIRLPNTSAVPS</sequence>
<feature type="transmembrane region" description="Helical" evidence="2">
    <location>
        <begin position="166"/>
        <end position="183"/>
    </location>
</feature>
<dbReference type="InterPro" id="IPR052529">
    <property type="entry name" value="Bact_Transport_Assoc"/>
</dbReference>
<evidence type="ECO:0000256" key="1">
    <source>
        <dbReference type="SAM" id="MobiDB-lite"/>
    </source>
</evidence>
<dbReference type="RefSeq" id="WP_166690789.1">
    <property type="nucleotide sequence ID" value="NZ_WAEL01000001.1"/>
</dbReference>
<feature type="compositionally biased region" description="Polar residues" evidence="1">
    <location>
        <begin position="1"/>
        <end position="24"/>
    </location>
</feature>
<feature type="transmembrane region" description="Helical" evidence="2">
    <location>
        <begin position="88"/>
        <end position="107"/>
    </location>
</feature>
<name>A0ABX0QCT5_9BACT</name>